<keyword evidence="4" id="KW-1185">Reference proteome</keyword>
<dbReference type="Pfam" id="PF04072">
    <property type="entry name" value="LCM"/>
    <property type="match status" value="1"/>
</dbReference>
<keyword evidence="2" id="KW-0808">Transferase</keyword>
<name>A0ABN1ZVB9_9ACTN</name>
<proteinExistence type="predicted"/>
<dbReference type="InterPro" id="IPR007213">
    <property type="entry name" value="Ppm1/Ppm2/Tcmp"/>
</dbReference>
<reference evidence="3 4" key="1">
    <citation type="journal article" date="2019" name="Int. J. Syst. Evol. Microbiol.">
        <title>The Global Catalogue of Microorganisms (GCM) 10K type strain sequencing project: providing services to taxonomists for standard genome sequencing and annotation.</title>
        <authorList>
            <consortium name="The Broad Institute Genomics Platform"/>
            <consortium name="The Broad Institute Genome Sequencing Center for Infectious Disease"/>
            <person name="Wu L."/>
            <person name="Ma J."/>
        </authorList>
    </citation>
    <scope>NUCLEOTIDE SEQUENCE [LARGE SCALE GENOMIC DNA]</scope>
    <source>
        <strain evidence="3 4">JCM 14942</strain>
    </source>
</reference>
<dbReference type="InterPro" id="IPR029063">
    <property type="entry name" value="SAM-dependent_MTases_sf"/>
</dbReference>
<dbReference type="Gene3D" id="3.40.50.150">
    <property type="entry name" value="Vaccinia Virus protein VP39"/>
    <property type="match status" value="1"/>
</dbReference>
<evidence type="ECO:0000256" key="1">
    <source>
        <dbReference type="ARBA" id="ARBA00022603"/>
    </source>
</evidence>
<dbReference type="SUPFAM" id="SSF53335">
    <property type="entry name" value="S-adenosyl-L-methionine-dependent methyltransferases"/>
    <property type="match status" value="1"/>
</dbReference>
<evidence type="ECO:0000256" key="2">
    <source>
        <dbReference type="ARBA" id="ARBA00022679"/>
    </source>
</evidence>
<dbReference type="PANTHER" id="PTHR43619:SF2">
    <property type="entry name" value="S-ADENOSYL-L-METHIONINE-DEPENDENT METHYLTRANSFERASES SUPERFAMILY PROTEIN"/>
    <property type="match status" value="1"/>
</dbReference>
<accession>A0ABN1ZVB9</accession>
<dbReference type="GO" id="GO:0032259">
    <property type="term" value="P:methylation"/>
    <property type="evidence" value="ECO:0007669"/>
    <property type="project" value="UniProtKB-KW"/>
</dbReference>
<evidence type="ECO:0000313" key="4">
    <source>
        <dbReference type="Proteomes" id="UP001500842"/>
    </source>
</evidence>
<gene>
    <name evidence="3" type="ORF">GCM10009788_06090</name>
</gene>
<dbReference type="PANTHER" id="PTHR43619">
    <property type="entry name" value="S-ADENOSYL-L-METHIONINE-DEPENDENT METHYLTRANSFERASE YKTD-RELATED"/>
    <property type="match status" value="1"/>
</dbReference>
<sequence>MIDGRTLDGVSATTLWTLRNRAEEALRPDSSYDDPWAVRLYRDIDYDYEVFGKPSQSHPLRALAADHEIGRYLDDHPDATVVALAEGLQTSYWRLGRTVRRWLSVDLPPVVALREELLPQERTVEHLALDALDRAWLEAVDPSDGVVVTAEGLFMYLQPDQVRALIADIAQRFPGGVLVYDSIPRWFRDKTLDGLTLSGGYVTPPMPYAQTVDEARRLTDLPGVRRVVDLDLPRGRGPWGSTLLRGASNLPVVRNTRPSLTLLELGPEN</sequence>
<comment type="caution">
    <text evidence="3">The sequence shown here is derived from an EMBL/GenBank/DDBJ whole genome shotgun (WGS) entry which is preliminary data.</text>
</comment>
<dbReference type="RefSeq" id="WP_141004025.1">
    <property type="nucleotide sequence ID" value="NZ_BAAAOR010000005.1"/>
</dbReference>
<evidence type="ECO:0000313" key="3">
    <source>
        <dbReference type="EMBL" id="GAA1505289.1"/>
    </source>
</evidence>
<dbReference type="Proteomes" id="UP001500842">
    <property type="component" value="Unassembled WGS sequence"/>
</dbReference>
<organism evidence="3 4">
    <name type="scientific">Nocardioides humi</name>
    <dbReference type="NCBI Taxonomy" id="449461"/>
    <lineage>
        <taxon>Bacteria</taxon>
        <taxon>Bacillati</taxon>
        <taxon>Actinomycetota</taxon>
        <taxon>Actinomycetes</taxon>
        <taxon>Propionibacteriales</taxon>
        <taxon>Nocardioidaceae</taxon>
        <taxon>Nocardioides</taxon>
    </lineage>
</organism>
<protein>
    <submittedName>
        <fullName evidence="3">Class I SAM-dependent methyltransferase</fullName>
    </submittedName>
</protein>
<keyword evidence="1 3" id="KW-0489">Methyltransferase</keyword>
<dbReference type="GO" id="GO:0008168">
    <property type="term" value="F:methyltransferase activity"/>
    <property type="evidence" value="ECO:0007669"/>
    <property type="project" value="UniProtKB-KW"/>
</dbReference>
<dbReference type="EMBL" id="BAAAOR010000005">
    <property type="protein sequence ID" value="GAA1505289.1"/>
    <property type="molecule type" value="Genomic_DNA"/>
</dbReference>